<keyword evidence="6" id="KW-1185">Reference proteome</keyword>
<evidence type="ECO:0000256" key="3">
    <source>
        <dbReference type="SAM" id="MobiDB-lite"/>
    </source>
</evidence>
<dbReference type="RefSeq" id="XP_046078454.1">
    <property type="nucleotide sequence ID" value="XM_046210376.1"/>
</dbReference>
<proteinExistence type="inferred from homology"/>
<dbReference type="AlphaFoldDB" id="A0AAD4L4N5"/>
<keyword evidence="1" id="KW-0560">Oxidoreductase</keyword>
<protein>
    <submittedName>
        <fullName evidence="5">NAD dependent epimerase/dehydratase</fullName>
    </submittedName>
</protein>
<reference evidence="5" key="1">
    <citation type="submission" date="2021-12" db="EMBL/GenBank/DDBJ databases">
        <title>Convergent genome expansion in fungi linked to evolution of root-endophyte symbiosis.</title>
        <authorList>
            <consortium name="DOE Joint Genome Institute"/>
            <person name="Ke Y.-H."/>
            <person name="Bonito G."/>
            <person name="Liao H.-L."/>
            <person name="Looney B."/>
            <person name="Rojas-Flechas A."/>
            <person name="Nash J."/>
            <person name="Hameed K."/>
            <person name="Schadt C."/>
            <person name="Martin F."/>
            <person name="Crous P.W."/>
            <person name="Miettinen O."/>
            <person name="Magnuson J.K."/>
            <person name="Labbe J."/>
            <person name="Jacobson D."/>
            <person name="Doktycz M.J."/>
            <person name="Veneault-Fourrey C."/>
            <person name="Kuo A."/>
            <person name="Mondo S."/>
            <person name="Calhoun S."/>
            <person name="Riley R."/>
            <person name="Ohm R."/>
            <person name="LaButti K."/>
            <person name="Andreopoulos B."/>
            <person name="Pangilinan J."/>
            <person name="Nolan M."/>
            <person name="Tritt A."/>
            <person name="Clum A."/>
            <person name="Lipzen A."/>
            <person name="Daum C."/>
            <person name="Barry K."/>
            <person name="Grigoriev I.V."/>
            <person name="Vilgalys R."/>
        </authorList>
    </citation>
    <scope>NUCLEOTIDE SEQUENCE</scope>
    <source>
        <strain evidence="5">PMI_201</strain>
    </source>
</reference>
<feature type="region of interest" description="Disordered" evidence="3">
    <location>
        <begin position="289"/>
        <end position="312"/>
    </location>
</feature>
<dbReference type="SUPFAM" id="SSF51735">
    <property type="entry name" value="NAD(P)-binding Rossmann-fold domains"/>
    <property type="match status" value="1"/>
</dbReference>
<accession>A0AAD4L4N5</accession>
<evidence type="ECO:0000256" key="1">
    <source>
        <dbReference type="ARBA" id="ARBA00023002"/>
    </source>
</evidence>
<comment type="caution">
    <text evidence="5">The sequence shown here is derived from an EMBL/GenBank/DDBJ whole genome shotgun (WGS) entry which is preliminary data.</text>
</comment>
<dbReference type="GO" id="GO:0016616">
    <property type="term" value="F:oxidoreductase activity, acting on the CH-OH group of donors, NAD or NADP as acceptor"/>
    <property type="evidence" value="ECO:0007669"/>
    <property type="project" value="TreeGrafter"/>
</dbReference>
<comment type="similarity">
    <text evidence="2">Belongs to the NAD(P)-dependent epimerase/dehydratase family. Dihydroflavonol-4-reductase subfamily.</text>
</comment>
<evidence type="ECO:0000313" key="6">
    <source>
        <dbReference type="Proteomes" id="UP001201262"/>
    </source>
</evidence>
<dbReference type="EMBL" id="JAJTJA010000001">
    <property type="protein sequence ID" value="KAH8705833.1"/>
    <property type="molecule type" value="Genomic_DNA"/>
</dbReference>
<dbReference type="GeneID" id="70240663"/>
<dbReference type="InterPro" id="IPR001509">
    <property type="entry name" value="Epimerase_deHydtase"/>
</dbReference>
<name>A0AAD4L4N5_9EURO</name>
<organism evidence="5 6">
    <name type="scientific">Talaromyces proteolyticus</name>
    <dbReference type="NCBI Taxonomy" id="1131652"/>
    <lineage>
        <taxon>Eukaryota</taxon>
        <taxon>Fungi</taxon>
        <taxon>Dikarya</taxon>
        <taxon>Ascomycota</taxon>
        <taxon>Pezizomycotina</taxon>
        <taxon>Eurotiomycetes</taxon>
        <taxon>Eurotiomycetidae</taxon>
        <taxon>Eurotiales</taxon>
        <taxon>Trichocomaceae</taxon>
        <taxon>Talaromyces</taxon>
        <taxon>Talaromyces sect. Bacilispori</taxon>
    </lineage>
</organism>
<dbReference type="Gene3D" id="3.40.50.720">
    <property type="entry name" value="NAD(P)-binding Rossmann-like Domain"/>
    <property type="match status" value="1"/>
</dbReference>
<dbReference type="Proteomes" id="UP001201262">
    <property type="component" value="Unassembled WGS sequence"/>
</dbReference>
<dbReference type="InterPro" id="IPR036291">
    <property type="entry name" value="NAD(P)-bd_dom_sf"/>
</dbReference>
<dbReference type="PANTHER" id="PTHR10366">
    <property type="entry name" value="NAD DEPENDENT EPIMERASE/DEHYDRATASE"/>
    <property type="match status" value="1"/>
</dbReference>
<evidence type="ECO:0000256" key="2">
    <source>
        <dbReference type="ARBA" id="ARBA00023445"/>
    </source>
</evidence>
<dbReference type="CDD" id="cd05227">
    <property type="entry name" value="AR_SDR_e"/>
    <property type="match status" value="1"/>
</dbReference>
<feature type="domain" description="NAD-dependent epimerase/dehydratase" evidence="4">
    <location>
        <begin position="4"/>
        <end position="259"/>
    </location>
</feature>
<evidence type="ECO:0000313" key="5">
    <source>
        <dbReference type="EMBL" id="KAH8705833.1"/>
    </source>
</evidence>
<dbReference type="InterPro" id="IPR050425">
    <property type="entry name" value="NAD(P)_dehydrat-like"/>
</dbReference>
<dbReference type="Pfam" id="PF01370">
    <property type="entry name" value="Epimerase"/>
    <property type="match status" value="1"/>
</dbReference>
<gene>
    <name evidence="5" type="ORF">BGW36DRAFT_286027</name>
</gene>
<dbReference type="FunFam" id="3.40.50.720:FF:000191">
    <property type="entry name" value="Methylglyoxal reductase (NADPH-dependent)"/>
    <property type="match status" value="1"/>
</dbReference>
<dbReference type="PANTHER" id="PTHR10366:SF564">
    <property type="entry name" value="STEROL-4-ALPHA-CARBOXYLATE 3-DEHYDROGENASE, DECARBOXYLATING"/>
    <property type="match status" value="1"/>
</dbReference>
<sequence>MTRALVTGGTGFLGAAVVDILLARGYHVVTTVRTLEKAQDMRTHFSSDKLDFVIVEDIAKLDAFDKAVVNDPPFDAVIHTASPFHYTINNIKKDMIDPAVNGTVGILNSVKKYAPTVKRVVITSSFAAMVDVNKAVGWKWSERDWNPVTWETAEDPTNSAGQAGYRTSKALAEKAAWEFMEKEKPGFTLTTLNPSLIFGPVQPWLRSLDVINTSNERFRDFISGAAREKCPPTGSLFWVDVRDVALAHALAVEKPQSAGKRYFLTAGNFCNRDVVETIAESFPELKDRLPSGDKALEEGSYPPGGPKYGYNNSASRNDLGLEYRSLKESVADTVKSLQAVGIAAQ</sequence>
<evidence type="ECO:0000259" key="4">
    <source>
        <dbReference type="Pfam" id="PF01370"/>
    </source>
</evidence>